<dbReference type="AlphaFoldDB" id="A0A0G1UMS3"/>
<reference evidence="1 2" key="1">
    <citation type="journal article" date="2015" name="Nature">
        <title>rRNA introns, odd ribosomes, and small enigmatic genomes across a large radiation of phyla.</title>
        <authorList>
            <person name="Brown C.T."/>
            <person name="Hug L.A."/>
            <person name="Thomas B.C."/>
            <person name="Sharon I."/>
            <person name="Castelle C.J."/>
            <person name="Singh A."/>
            <person name="Wilkins M.J."/>
            <person name="Williams K.H."/>
            <person name="Banfield J.F."/>
        </authorList>
    </citation>
    <scope>NUCLEOTIDE SEQUENCE [LARGE SCALE GENOMIC DNA]</scope>
</reference>
<dbReference type="Proteomes" id="UP000034694">
    <property type="component" value="Unassembled WGS sequence"/>
</dbReference>
<organism evidence="1 2">
    <name type="scientific">Candidatus Amesbacteria bacterium GW2011_GWB1_48_13</name>
    <dbReference type="NCBI Taxonomy" id="1618362"/>
    <lineage>
        <taxon>Bacteria</taxon>
        <taxon>Candidatus Amesiibacteriota</taxon>
    </lineage>
</organism>
<accession>A0A0G1UMS3</accession>
<sequence length="579" mass="66742">MISSREKLHPERFEKFRTEVFSLRLLKPHERESGDEFREQSEKAEKDLHILELGFRDPDYIADAIRISDTLTSLLPFTKSGRLKTEVKKICGRNFRILEKTADGDDLFLKIRALNIAARLEGKKSSQLLEKKIDYLINGYRESLQPENKEPFQFYIEPLVELAENGRGHARDQAREALMRSFYNPDFNPNCRDPNFRFGFATEAITRRLWGDGFPKLNEMIQTALEEYGFDYADYRLKCFGQKKQAPEKYHFRYTEDAALRLEKAGQIEAKRPGITRQYIKALQENLYQNKVRTDDFVQAIDNYYTRGDMYHSAREELADITDLNRKQIDKFIDSWKQDGKISFIRGLEYAEKNLQAVSKLEAEIPGICRILNKEFNICDFARYPKRLMLEQYRLRDNGDIPYGIAIYPYLDWNGAFYLDRETLDKFHGQLDGRYTLRVVEARMVSDAVKSLIRFNKRYAARISFALVAGHGKRDGIEFSGADNRILLSEHLTGPGGARIADFFVPNPTVILESCSTGAKKGIGQVLSRVLKAHVIAPTIPTSLTSLNAEYDKSGQLKLSAEYAGRNSKSHYSAGRRDE</sequence>
<evidence type="ECO:0000313" key="1">
    <source>
        <dbReference type="EMBL" id="KKU95396.1"/>
    </source>
</evidence>
<name>A0A0G1UMS3_9BACT</name>
<dbReference type="EMBL" id="LCPK01000052">
    <property type="protein sequence ID" value="KKU95396.1"/>
    <property type="molecule type" value="Genomic_DNA"/>
</dbReference>
<comment type="caution">
    <text evidence="1">The sequence shown here is derived from an EMBL/GenBank/DDBJ whole genome shotgun (WGS) entry which is preliminary data.</text>
</comment>
<proteinExistence type="predicted"/>
<evidence type="ECO:0000313" key="2">
    <source>
        <dbReference type="Proteomes" id="UP000034694"/>
    </source>
</evidence>
<gene>
    <name evidence="1" type="ORF">UY28_C0052G0004</name>
</gene>
<protein>
    <submittedName>
        <fullName evidence="1">Uncharacterized protein</fullName>
    </submittedName>
</protein>